<dbReference type="Gene3D" id="3.40.50.150">
    <property type="entry name" value="Vaccinia Virus protein VP39"/>
    <property type="match status" value="1"/>
</dbReference>
<gene>
    <name evidence="2" type="ORF">KSF_081970</name>
</gene>
<dbReference type="EMBL" id="BNJK01000002">
    <property type="protein sequence ID" value="GHO98149.1"/>
    <property type="molecule type" value="Genomic_DNA"/>
</dbReference>
<dbReference type="AlphaFoldDB" id="A0A8J3IUJ7"/>
<reference evidence="2" key="1">
    <citation type="submission" date="2020-10" db="EMBL/GenBank/DDBJ databases">
        <title>Taxonomic study of unclassified bacteria belonging to the class Ktedonobacteria.</title>
        <authorList>
            <person name="Yabe S."/>
            <person name="Wang C.M."/>
            <person name="Zheng Y."/>
            <person name="Sakai Y."/>
            <person name="Cavaletti L."/>
            <person name="Monciardini P."/>
            <person name="Donadio S."/>
        </authorList>
    </citation>
    <scope>NUCLEOTIDE SEQUENCE</scope>
    <source>
        <strain evidence="2">ID150040</strain>
    </source>
</reference>
<dbReference type="InterPro" id="IPR029063">
    <property type="entry name" value="SAM-dependent_MTases_sf"/>
</dbReference>
<feature type="domain" description="Methyltransferase" evidence="1">
    <location>
        <begin position="52"/>
        <end position="150"/>
    </location>
</feature>
<sequence>MTENDAIGKSTYFLDAESPVEMARLINLDLITTQAMGGPLVGVDNPSRLRNVLDLGCGPGGWVLSVAFAQPTAEVEGVDISRIMVDYANSRAHTQQLLNASFGVMDITQPLDFPDASFDLVNARFLVGVLPATRWPGFIAECTRVLRPGGTIRLTEMIDAGVSSSPAFEELQSFLYRSFQRAGYGFSADGRTLGITHILPSFLRKAGYQNTRRLAHTLEFSMHTDGWMDFYRNAEMGYKLSQAFFAKAGIATQEEAEKFYQQMLIDMHSDDFCGMWHYVTFLGTKPK</sequence>
<evidence type="ECO:0000259" key="1">
    <source>
        <dbReference type="Pfam" id="PF13649"/>
    </source>
</evidence>
<protein>
    <recommendedName>
        <fullName evidence="1">Methyltransferase domain-containing protein</fullName>
    </recommendedName>
</protein>
<dbReference type="CDD" id="cd02440">
    <property type="entry name" value="AdoMet_MTases"/>
    <property type="match status" value="1"/>
</dbReference>
<comment type="caution">
    <text evidence="2">The sequence shown here is derived from an EMBL/GenBank/DDBJ whole genome shotgun (WGS) entry which is preliminary data.</text>
</comment>
<keyword evidence="3" id="KW-1185">Reference proteome</keyword>
<dbReference type="Pfam" id="PF13649">
    <property type="entry name" value="Methyltransf_25"/>
    <property type="match status" value="1"/>
</dbReference>
<accession>A0A8J3IUJ7</accession>
<dbReference type="RefSeq" id="WP_220208914.1">
    <property type="nucleotide sequence ID" value="NZ_BNJK01000002.1"/>
</dbReference>
<organism evidence="2 3">
    <name type="scientific">Reticulibacter mediterranei</name>
    <dbReference type="NCBI Taxonomy" id="2778369"/>
    <lineage>
        <taxon>Bacteria</taxon>
        <taxon>Bacillati</taxon>
        <taxon>Chloroflexota</taxon>
        <taxon>Ktedonobacteria</taxon>
        <taxon>Ktedonobacterales</taxon>
        <taxon>Reticulibacteraceae</taxon>
        <taxon>Reticulibacter</taxon>
    </lineage>
</organism>
<dbReference type="SUPFAM" id="SSF53335">
    <property type="entry name" value="S-adenosyl-L-methionine-dependent methyltransferases"/>
    <property type="match status" value="1"/>
</dbReference>
<dbReference type="PANTHER" id="PTHR43591">
    <property type="entry name" value="METHYLTRANSFERASE"/>
    <property type="match status" value="1"/>
</dbReference>
<evidence type="ECO:0000313" key="2">
    <source>
        <dbReference type="EMBL" id="GHO98149.1"/>
    </source>
</evidence>
<dbReference type="InterPro" id="IPR041698">
    <property type="entry name" value="Methyltransf_25"/>
</dbReference>
<dbReference type="Proteomes" id="UP000597444">
    <property type="component" value="Unassembled WGS sequence"/>
</dbReference>
<proteinExistence type="predicted"/>
<name>A0A8J3IUJ7_9CHLR</name>
<dbReference type="GO" id="GO:0008168">
    <property type="term" value="F:methyltransferase activity"/>
    <property type="evidence" value="ECO:0007669"/>
    <property type="project" value="TreeGrafter"/>
</dbReference>
<evidence type="ECO:0000313" key="3">
    <source>
        <dbReference type="Proteomes" id="UP000597444"/>
    </source>
</evidence>
<dbReference type="PANTHER" id="PTHR43591:SF24">
    <property type="entry name" value="2-METHOXY-6-POLYPRENYL-1,4-BENZOQUINOL METHYLASE, MITOCHONDRIAL"/>
    <property type="match status" value="1"/>
</dbReference>